<proteinExistence type="predicted"/>
<dbReference type="EMBL" id="CM000951">
    <property type="protein sequence ID" value="EDY59638.1"/>
    <property type="molecule type" value="Genomic_DNA"/>
</dbReference>
<dbReference type="AlphaFoldDB" id="B5I3F1"/>
<protein>
    <submittedName>
        <fullName evidence="1">Uncharacterized protein</fullName>
    </submittedName>
</protein>
<accession>B5I3F1</accession>
<dbReference type="HOGENOM" id="CLU_2940033_0_0_11"/>
<name>B5I3F1_STRX2</name>
<sequence>MDVSQGMELVPAVMGLLKGGDRCHVGLEGVAALLGVPSRRWSATAAPQQAGTWTGASTAR</sequence>
<evidence type="ECO:0000313" key="1">
    <source>
        <dbReference type="EMBL" id="EDY59638.1"/>
    </source>
</evidence>
<organism evidence="1 2">
    <name type="scientific">Streptomyces sviceus (strain ATCC 29083 / DSM 924 / JCM 4929 / NBRC 13980 / NCIMB 11184 / NRRL 5439 / UC 5370)</name>
    <dbReference type="NCBI Taxonomy" id="463191"/>
    <lineage>
        <taxon>Bacteria</taxon>
        <taxon>Bacillati</taxon>
        <taxon>Actinomycetota</taxon>
        <taxon>Actinomycetes</taxon>
        <taxon>Kitasatosporales</taxon>
        <taxon>Streptomycetaceae</taxon>
        <taxon>Streptomyces</taxon>
    </lineage>
</organism>
<gene>
    <name evidence="1" type="ORF">SSEG_06360</name>
</gene>
<reference evidence="1" key="1">
    <citation type="submission" date="2009-10" db="EMBL/GenBank/DDBJ databases">
        <title>The genome sequence of Streptomyces sviceus strain ATCC 29083.</title>
        <authorList>
            <consortium name="The Broad Institute Genome Sequencing Platform"/>
            <consortium name="Broad Institute Microbial Sequencing Center"/>
            <person name="Fischbach M."/>
            <person name="Godfrey P."/>
            <person name="Ward D."/>
            <person name="Young S."/>
            <person name="Zeng Q."/>
            <person name="Koehrsen M."/>
            <person name="Alvarado L."/>
            <person name="Berlin A.M."/>
            <person name="Bochicchio J."/>
            <person name="Borenstein D."/>
            <person name="Chapman S.B."/>
            <person name="Chen Z."/>
            <person name="Engels R."/>
            <person name="Freedman E."/>
            <person name="Gellesch M."/>
            <person name="Goldberg J."/>
            <person name="Griggs A."/>
            <person name="Gujja S."/>
            <person name="Heilman E.R."/>
            <person name="Heiman D.I."/>
            <person name="Hepburn T.A."/>
            <person name="Howarth C."/>
            <person name="Jen D."/>
            <person name="Larson L."/>
            <person name="Lewis B."/>
            <person name="Mehta T."/>
            <person name="Park D."/>
            <person name="Pearson M."/>
            <person name="Richards J."/>
            <person name="Roberts A."/>
            <person name="Saif S."/>
            <person name="Shea T.D."/>
            <person name="Shenoy N."/>
            <person name="Sisk P."/>
            <person name="Stolte C."/>
            <person name="Sykes S.N."/>
            <person name="Thomson T."/>
            <person name="Walk T."/>
            <person name="White J."/>
            <person name="Yandava C."/>
            <person name="Straight P."/>
            <person name="Clardy J."/>
            <person name="Hung D."/>
            <person name="Kolter R."/>
            <person name="Mekalanos J."/>
            <person name="Walker S."/>
            <person name="Walsh C.T."/>
            <person name="Wieland-Brown L.C."/>
            <person name="Haas B."/>
            <person name="Nusbaum C."/>
            <person name="Birren B."/>
        </authorList>
    </citation>
    <scope>NUCLEOTIDE SEQUENCE [LARGE SCALE GENOMIC DNA]</scope>
    <source>
        <strain evidence="1">ATCC 29083</strain>
    </source>
</reference>
<evidence type="ECO:0000313" key="2">
    <source>
        <dbReference type="Proteomes" id="UP000002785"/>
    </source>
</evidence>
<dbReference type="Proteomes" id="UP000002785">
    <property type="component" value="Chromosome"/>
</dbReference>
<keyword evidence="2" id="KW-1185">Reference proteome</keyword>